<proteinExistence type="predicted"/>
<sequence length="198" mass="22389">MFLLKPSQKRPIVTERLILRAAEDDDWKAYYGWFSSPEAMTYWSCAPHTTTEPSKNFVDSMIKSQFNGIYDFTVCLRDGAEPSHSRAIGKAGLYDGKEIGYILHPDYWGKGYAREALVAILDRYFADITEVPQDTQPKEGEIVVNGKVKADIDPRNAASIKLLTRLGFVEVGRAEKTFETHLGWCDSVYLELSKPEAK</sequence>
<dbReference type="PANTHER" id="PTHR43792">
    <property type="entry name" value="GNAT FAMILY, PUTATIVE (AFU_ORTHOLOGUE AFUA_3G00765)-RELATED-RELATED"/>
    <property type="match status" value="1"/>
</dbReference>
<dbReference type="AlphaFoldDB" id="A0A409VY32"/>
<accession>A0A409VY32</accession>
<evidence type="ECO:0000313" key="2">
    <source>
        <dbReference type="EMBL" id="PPQ71159.1"/>
    </source>
</evidence>
<dbReference type="Gene3D" id="3.40.630.30">
    <property type="match status" value="1"/>
</dbReference>
<organism evidence="2 3">
    <name type="scientific">Panaeolus cyanescens</name>
    <dbReference type="NCBI Taxonomy" id="181874"/>
    <lineage>
        <taxon>Eukaryota</taxon>
        <taxon>Fungi</taxon>
        <taxon>Dikarya</taxon>
        <taxon>Basidiomycota</taxon>
        <taxon>Agaricomycotina</taxon>
        <taxon>Agaricomycetes</taxon>
        <taxon>Agaricomycetidae</taxon>
        <taxon>Agaricales</taxon>
        <taxon>Agaricineae</taxon>
        <taxon>Galeropsidaceae</taxon>
        <taxon>Panaeolus</taxon>
    </lineage>
</organism>
<keyword evidence="3" id="KW-1185">Reference proteome</keyword>
<dbReference type="OrthoDB" id="630895at2759"/>
<dbReference type="PROSITE" id="PS51186">
    <property type="entry name" value="GNAT"/>
    <property type="match status" value="1"/>
</dbReference>
<feature type="domain" description="N-acetyltransferase" evidence="1">
    <location>
        <begin position="17"/>
        <end position="195"/>
    </location>
</feature>
<dbReference type="SUPFAM" id="SSF55729">
    <property type="entry name" value="Acyl-CoA N-acyltransferases (Nat)"/>
    <property type="match status" value="1"/>
</dbReference>
<dbReference type="Pfam" id="PF13302">
    <property type="entry name" value="Acetyltransf_3"/>
    <property type="match status" value="1"/>
</dbReference>
<evidence type="ECO:0000313" key="3">
    <source>
        <dbReference type="Proteomes" id="UP000284842"/>
    </source>
</evidence>
<reference evidence="2 3" key="1">
    <citation type="journal article" date="2018" name="Evol. Lett.">
        <title>Horizontal gene cluster transfer increased hallucinogenic mushroom diversity.</title>
        <authorList>
            <person name="Reynolds H.T."/>
            <person name="Vijayakumar V."/>
            <person name="Gluck-Thaler E."/>
            <person name="Korotkin H.B."/>
            <person name="Matheny P.B."/>
            <person name="Slot J.C."/>
        </authorList>
    </citation>
    <scope>NUCLEOTIDE SEQUENCE [LARGE SCALE GENOMIC DNA]</scope>
    <source>
        <strain evidence="2 3">2629</strain>
    </source>
</reference>
<dbReference type="InterPro" id="IPR016181">
    <property type="entry name" value="Acyl_CoA_acyltransferase"/>
</dbReference>
<dbReference type="GO" id="GO:0016747">
    <property type="term" value="F:acyltransferase activity, transferring groups other than amino-acyl groups"/>
    <property type="evidence" value="ECO:0007669"/>
    <property type="project" value="InterPro"/>
</dbReference>
<evidence type="ECO:0000259" key="1">
    <source>
        <dbReference type="PROSITE" id="PS51186"/>
    </source>
</evidence>
<name>A0A409VY32_9AGAR</name>
<dbReference type="EMBL" id="NHTK01005926">
    <property type="protein sequence ID" value="PPQ71159.1"/>
    <property type="molecule type" value="Genomic_DNA"/>
</dbReference>
<dbReference type="InterPro" id="IPR000182">
    <property type="entry name" value="GNAT_dom"/>
</dbReference>
<dbReference type="InParanoid" id="A0A409VY32"/>
<protein>
    <recommendedName>
        <fullName evidence="1">N-acetyltransferase domain-containing protein</fullName>
    </recommendedName>
</protein>
<dbReference type="PANTHER" id="PTHR43792:SF1">
    <property type="entry name" value="N-ACETYLTRANSFERASE DOMAIN-CONTAINING PROTEIN"/>
    <property type="match status" value="1"/>
</dbReference>
<gene>
    <name evidence="2" type="ORF">CVT24_009840</name>
</gene>
<dbReference type="Proteomes" id="UP000284842">
    <property type="component" value="Unassembled WGS sequence"/>
</dbReference>
<dbReference type="InterPro" id="IPR051531">
    <property type="entry name" value="N-acetyltransferase"/>
</dbReference>
<comment type="caution">
    <text evidence="2">The sequence shown here is derived from an EMBL/GenBank/DDBJ whole genome shotgun (WGS) entry which is preliminary data.</text>
</comment>